<feature type="transmembrane region" description="Helical" evidence="1">
    <location>
        <begin position="12"/>
        <end position="36"/>
    </location>
</feature>
<dbReference type="EMBL" id="JAUCBP010000010">
    <property type="protein sequence ID" value="MDM7861325.1"/>
    <property type="molecule type" value="Genomic_DNA"/>
</dbReference>
<dbReference type="Proteomes" id="UP001234343">
    <property type="component" value="Unassembled WGS sequence"/>
</dbReference>
<keyword evidence="3" id="KW-1185">Reference proteome</keyword>
<protein>
    <submittedName>
        <fullName evidence="2">Uncharacterized protein</fullName>
    </submittedName>
</protein>
<comment type="caution">
    <text evidence="2">The sequence shown here is derived from an EMBL/GenBank/DDBJ whole genome shotgun (WGS) entry which is preliminary data.</text>
</comment>
<proteinExistence type="predicted"/>
<evidence type="ECO:0000313" key="3">
    <source>
        <dbReference type="Proteomes" id="UP001234343"/>
    </source>
</evidence>
<evidence type="ECO:0000256" key="1">
    <source>
        <dbReference type="SAM" id="Phobius"/>
    </source>
</evidence>
<keyword evidence="1" id="KW-0812">Transmembrane</keyword>
<keyword evidence="1" id="KW-0472">Membrane</keyword>
<reference evidence="2 3" key="1">
    <citation type="submission" date="2023-06" db="EMBL/GenBank/DDBJ databases">
        <title>Alteromonas sp. ASW11-36 isolated from intertidal sand.</title>
        <authorList>
            <person name="Li Y."/>
        </authorList>
    </citation>
    <scope>NUCLEOTIDE SEQUENCE [LARGE SCALE GENOMIC DNA]</scope>
    <source>
        <strain evidence="2 3">ASW11-36</strain>
    </source>
</reference>
<dbReference type="RefSeq" id="WP_289365767.1">
    <property type="nucleotide sequence ID" value="NZ_JAUCBP010000010.1"/>
</dbReference>
<accession>A0ABT7SYQ3</accession>
<evidence type="ECO:0000313" key="2">
    <source>
        <dbReference type="EMBL" id="MDM7861325.1"/>
    </source>
</evidence>
<feature type="transmembrane region" description="Helical" evidence="1">
    <location>
        <begin position="42"/>
        <end position="62"/>
    </location>
</feature>
<keyword evidence="1" id="KW-1133">Transmembrane helix</keyword>
<organism evidence="2 3">
    <name type="scientific">Alteromonas arenosi</name>
    <dbReference type="NCBI Taxonomy" id="3055817"/>
    <lineage>
        <taxon>Bacteria</taxon>
        <taxon>Pseudomonadati</taxon>
        <taxon>Pseudomonadota</taxon>
        <taxon>Gammaproteobacteria</taxon>
        <taxon>Alteromonadales</taxon>
        <taxon>Alteromonadaceae</taxon>
        <taxon>Alteromonas/Salinimonas group</taxon>
        <taxon>Alteromonas</taxon>
    </lineage>
</organism>
<gene>
    <name evidence="2" type="ORF">QTP81_12030</name>
</gene>
<sequence>MPNPIHYQKHLKLLLFSYTFFTLAGGSVCLLLYFFITGQTPSLWLAITVFNALWFIALVSGLKASYLTGLADQPKTLQLPNKPRQ</sequence>
<name>A0ABT7SYQ3_9ALTE</name>